<dbReference type="AlphaFoldDB" id="A0A6M3LGQ2"/>
<name>A0A6M3LGQ2_9ZZZZ</name>
<evidence type="ECO:0000313" key="1">
    <source>
        <dbReference type="EMBL" id="QJA92225.1"/>
    </source>
</evidence>
<reference evidence="1" key="1">
    <citation type="submission" date="2020-03" db="EMBL/GenBank/DDBJ databases">
        <title>The deep terrestrial virosphere.</title>
        <authorList>
            <person name="Holmfeldt K."/>
            <person name="Nilsson E."/>
            <person name="Simone D."/>
            <person name="Lopez-Fernandez M."/>
            <person name="Wu X."/>
            <person name="de Brujin I."/>
            <person name="Lundin D."/>
            <person name="Andersson A."/>
            <person name="Bertilsson S."/>
            <person name="Dopson M."/>
        </authorList>
    </citation>
    <scope>NUCLEOTIDE SEQUENCE</scope>
    <source>
        <strain evidence="1">MM415B04789</strain>
    </source>
</reference>
<dbReference type="EMBL" id="MT143049">
    <property type="protein sequence ID" value="QJA92225.1"/>
    <property type="molecule type" value="Genomic_DNA"/>
</dbReference>
<protein>
    <submittedName>
        <fullName evidence="1">Uncharacterized protein</fullName>
    </submittedName>
</protein>
<gene>
    <name evidence="1" type="ORF">MM415B04789_0003</name>
</gene>
<accession>A0A6M3LGQ2</accession>
<sequence>MATNFLSIHGVKGIEIKGLTRLMGGGICRDIIVHTSEHDCDDFEITLFAAANKEINLAVRNVDEESIPKGGEVKAVEGLEVKIKRGGNDGRI</sequence>
<proteinExistence type="predicted"/>
<organism evidence="1">
    <name type="scientific">viral metagenome</name>
    <dbReference type="NCBI Taxonomy" id="1070528"/>
    <lineage>
        <taxon>unclassified sequences</taxon>
        <taxon>metagenomes</taxon>
        <taxon>organismal metagenomes</taxon>
    </lineage>
</organism>